<name>A0A6N9ND85_9FLAO</name>
<accession>A0A6N9ND85</accession>
<comment type="caution">
    <text evidence="1">The sequence shown here is derived from an EMBL/GenBank/DDBJ whole genome shotgun (WGS) entry which is preliminary data.</text>
</comment>
<evidence type="ECO:0000313" key="1">
    <source>
        <dbReference type="EMBL" id="NBG64536.1"/>
    </source>
</evidence>
<dbReference type="InterPro" id="IPR026341">
    <property type="entry name" value="T9SS_type_B"/>
</dbReference>
<protein>
    <submittedName>
        <fullName evidence="1">T9SS type B sorting domain-containing protein</fullName>
    </submittedName>
</protein>
<gene>
    <name evidence="1" type="ORF">GQN54_00310</name>
</gene>
<dbReference type="Proteomes" id="UP000470771">
    <property type="component" value="Unassembled WGS sequence"/>
</dbReference>
<dbReference type="NCBIfam" id="TIGR04131">
    <property type="entry name" value="Bac_Flav_CTERM"/>
    <property type="match status" value="1"/>
</dbReference>
<dbReference type="EMBL" id="WWNE01000002">
    <property type="protein sequence ID" value="NBG64536.1"/>
    <property type="molecule type" value="Genomic_DNA"/>
</dbReference>
<dbReference type="Gene3D" id="2.60.40.4070">
    <property type="match status" value="1"/>
</dbReference>
<dbReference type="RefSeq" id="WP_160630813.1">
    <property type="nucleotide sequence ID" value="NZ_WWNE01000002.1"/>
</dbReference>
<dbReference type="Pfam" id="PF13585">
    <property type="entry name" value="CHU_C"/>
    <property type="match status" value="1"/>
</dbReference>
<evidence type="ECO:0000313" key="2">
    <source>
        <dbReference type="Proteomes" id="UP000470771"/>
    </source>
</evidence>
<organism evidence="1 2">
    <name type="scientific">Acidiluteibacter ferrifornacis</name>
    <dbReference type="NCBI Taxonomy" id="2692424"/>
    <lineage>
        <taxon>Bacteria</taxon>
        <taxon>Pseudomonadati</taxon>
        <taxon>Bacteroidota</taxon>
        <taxon>Flavobacteriia</taxon>
        <taxon>Flavobacteriales</taxon>
        <taxon>Cryomorphaceae</taxon>
        <taxon>Acidiluteibacter</taxon>
    </lineage>
</organism>
<dbReference type="AlphaFoldDB" id="A0A6N9ND85"/>
<proteinExistence type="predicted"/>
<reference evidence="1 2" key="1">
    <citation type="submission" date="2019-12" db="EMBL/GenBank/DDBJ databases">
        <authorList>
            <person name="Zhao J."/>
        </authorList>
    </citation>
    <scope>NUCLEOTIDE SEQUENCE [LARGE SCALE GENOMIC DNA]</scope>
    <source>
        <strain evidence="1 2">S-15</strain>
    </source>
</reference>
<sequence>MSIKPMYSKPHYILCLLIANLLIFSMNGQSLERAVISSTGNSTLSTSFYLESTVGEMAVEFSNSTNYVLQAGFQQGNSLLIFDSLDFTIDIFNTSCEGYSDGSAIVSNINGCIAPYQIIFSDGSVDSTQTGLLAGIHQVTVIGFNGCSLTKSFEIGTEPLGFCDLVFYSGFTPNGDNVNDLWLIDNITNYPENTLTIYNRYGEKVNQFKNYDNSTVVWDGSNLNDKLLPGATYFYVLESGNQIKKGWVELTK</sequence>
<keyword evidence="2" id="KW-1185">Reference proteome</keyword>